<organism evidence="2 3">
    <name type="scientific">Cinara cedri</name>
    <dbReference type="NCBI Taxonomy" id="506608"/>
    <lineage>
        <taxon>Eukaryota</taxon>
        <taxon>Metazoa</taxon>
        <taxon>Ecdysozoa</taxon>
        <taxon>Arthropoda</taxon>
        <taxon>Hexapoda</taxon>
        <taxon>Insecta</taxon>
        <taxon>Pterygota</taxon>
        <taxon>Neoptera</taxon>
        <taxon>Paraneoptera</taxon>
        <taxon>Hemiptera</taxon>
        <taxon>Sternorrhyncha</taxon>
        <taxon>Aphidomorpha</taxon>
        <taxon>Aphidoidea</taxon>
        <taxon>Aphididae</taxon>
        <taxon>Lachninae</taxon>
        <taxon>Cinara</taxon>
    </lineage>
</organism>
<dbReference type="EMBL" id="CABPRJ010000060">
    <property type="protein sequence ID" value="VVC27071.1"/>
    <property type="molecule type" value="Genomic_DNA"/>
</dbReference>
<dbReference type="OrthoDB" id="5989977at2759"/>
<proteinExistence type="predicted"/>
<dbReference type="Proteomes" id="UP000325440">
    <property type="component" value="Unassembled WGS sequence"/>
</dbReference>
<dbReference type="InterPro" id="IPR037760">
    <property type="entry name" value="SMKR1"/>
</dbReference>
<gene>
    <name evidence="2" type="ORF">CINCED_3A021237</name>
</gene>
<accession>A0A5E4MCS9</accession>
<sequence>MSKQGSEKKKDINLKDDKKTKKPITTTIKTRKEGKKSRNLVDVFNECAMDNAYHTCHNVQDLLKCRGFPWPQAQKKKKKKSGKKGK</sequence>
<feature type="region of interest" description="Disordered" evidence="1">
    <location>
        <begin position="1"/>
        <end position="35"/>
    </location>
</feature>
<dbReference type="AlphaFoldDB" id="A0A5E4MCS9"/>
<protein>
    <recommendedName>
        <fullName evidence="4">Small lysine-rich protein 1</fullName>
    </recommendedName>
</protein>
<keyword evidence="3" id="KW-1185">Reference proteome</keyword>
<evidence type="ECO:0000256" key="1">
    <source>
        <dbReference type="SAM" id="MobiDB-lite"/>
    </source>
</evidence>
<feature type="compositionally biased region" description="Basic and acidic residues" evidence="1">
    <location>
        <begin position="1"/>
        <end position="19"/>
    </location>
</feature>
<reference evidence="2 3" key="1">
    <citation type="submission" date="2019-08" db="EMBL/GenBank/DDBJ databases">
        <authorList>
            <person name="Alioto T."/>
            <person name="Alioto T."/>
            <person name="Gomez Garrido J."/>
        </authorList>
    </citation>
    <scope>NUCLEOTIDE SEQUENCE [LARGE SCALE GENOMIC DNA]</scope>
</reference>
<name>A0A5E4MCS9_9HEMI</name>
<evidence type="ECO:0000313" key="2">
    <source>
        <dbReference type="EMBL" id="VVC27071.1"/>
    </source>
</evidence>
<dbReference type="PANTHER" id="PTHR37932">
    <property type="entry name" value="SMALL LYSINE-RICH PROTEIN 1"/>
    <property type="match status" value="1"/>
</dbReference>
<evidence type="ECO:0000313" key="3">
    <source>
        <dbReference type="Proteomes" id="UP000325440"/>
    </source>
</evidence>
<evidence type="ECO:0008006" key="4">
    <source>
        <dbReference type="Google" id="ProtNLM"/>
    </source>
</evidence>
<dbReference type="PANTHER" id="PTHR37932:SF1">
    <property type="entry name" value="SMALL LYSINE-RICH PROTEIN 1"/>
    <property type="match status" value="1"/>
</dbReference>